<accession>A0AAD5JK19</accession>
<organism evidence="2 3">
    <name type="scientific">Phascolomyces articulosus</name>
    <dbReference type="NCBI Taxonomy" id="60185"/>
    <lineage>
        <taxon>Eukaryota</taxon>
        <taxon>Fungi</taxon>
        <taxon>Fungi incertae sedis</taxon>
        <taxon>Mucoromycota</taxon>
        <taxon>Mucoromycotina</taxon>
        <taxon>Mucoromycetes</taxon>
        <taxon>Mucorales</taxon>
        <taxon>Lichtheimiaceae</taxon>
        <taxon>Phascolomyces</taxon>
    </lineage>
</organism>
<dbReference type="EMBL" id="JAIXMP010000075">
    <property type="protein sequence ID" value="KAI9243321.1"/>
    <property type="molecule type" value="Genomic_DNA"/>
</dbReference>
<dbReference type="AlphaFoldDB" id="A0AAD5JK19"/>
<dbReference type="Proteomes" id="UP001209540">
    <property type="component" value="Unassembled WGS sequence"/>
</dbReference>
<evidence type="ECO:0000313" key="2">
    <source>
        <dbReference type="EMBL" id="KAI9243321.1"/>
    </source>
</evidence>
<proteinExistence type="predicted"/>
<keyword evidence="1" id="KW-0812">Transmembrane</keyword>
<name>A0AAD5JK19_9FUNG</name>
<keyword evidence="1" id="KW-1133">Transmembrane helix</keyword>
<feature type="transmembrane region" description="Helical" evidence="1">
    <location>
        <begin position="71"/>
        <end position="91"/>
    </location>
</feature>
<gene>
    <name evidence="2" type="ORF">BDA99DRAFT_544496</name>
</gene>
<evidence type="ECO:0000313" key="3">
    <source>
        <dbReference type="Proteomes" id="UP001209540"/>
    </source>
</evidence>
<keyword evidence="3" id="KW-1185">Reference proteome</keyword>
<evidence type="ECO:0000256" key="1">
    <source>
        <dbReference type="SAM" id="Phobius"/>
    </source>
</evidence>
<sequence>MFCYFDLVVLTYKRNMMIRSIIRGETSNSCGRRVQHLIWRREMAYLVLKKINIYISSGNRSTILNFLQDTINIIFIIFIFIRIISITMKLINSRKLQTLVLVVCIHREPLYTPAKHGFFRPIKYLLFDNKPLSVYDKANKNRMIVRRKKKFVDFRGLSWTFVDFRGLSATFVYFRTLYELMAESRRK</sequence>
<reference evidence="2" key="2">
    <citation type="submission" date="2023-02" db="EMBL/GenBank/DDBJ databases">
        <authorList>
            <consortium name="DOE Joint Genome Institute"/>
            <person name="Mondo S.J."/>
            <person name="Chang Y."/>
            <person name="Wang Y."/>
            <person name="Ahrendt S."/>
            <person name="Andreopoulos W."/>
            <person name="Barry K."/>
            <person name="Beard J."/>
            <person name="Benny G.L."/>
            <person name="Blankenship S."/>
            <person name="Bonito G."/>
            <person name="Cuomo C."/>
            <person name="Desiro A."/>
            <person name="Gervers K.A."/>
            <person name="Hundley H."/>
            <person name="Kuo A."/>
            <person name="LaButti K."/>
            <person name="Lang B.F."/>
            <person name="Lipzen A."/>
            <person name="O'Donnell K."/>
            <person name="Pangilinan J."/>
            <person name="Reynolds N."/>
            <person name="Sandor L."/>
            <person name="Smith M.W."/>
            <person name="Tsang A."/>
            <person name="Grigoriev I.V."/>
            <person name="Stajich J.E."/>
            <person name="Spatafora J.W."/>
        </authorList>
    </citation>
    <scope>NUCLEOTIDE SEQUENCE</scope>
    <source>
        <strain evidence="2">RSA 2281</strain>
    </source>
</reference>
<reference evidence="2" key="1">
    <citation type="journal article" date="2022" name="IScience">
        <title>Evolution of zygomycete secretomes and the origins of terrestrial fungal ecologies.</title>
        <authorList>
            <person name="Chang Y."/>
            <person name="Wang Y."/>
            <person name="Mondo S."/>
            <person name="Ahrendt S."/>
            <person name="Andreopoulos W."/>
            <person name="Barry K."/>
            <person name="Beard J."/>
            <person name="Benny G.L."/>
            <person name="Blankenship S."/>
            <person name="Bonito G."/>
            <person name="Cuomo C."/>
            <person name="Desiro A."/>
            <person name="Gervers K.A."/>
            <person name="Hundley H."/>
            <person name="Kuo A."/>
            <person name="LaButti K."/>
            <person name="Lang B.F."/>
            <person name="Lipzen A."/>
            <person name="O'Donnell K."/>
            <person name="Pangilinan J."/>
            <person name="Reynolds N."/>
            <person name="Sandor L."/>
            <person name="Smith M.E."/>
            <person name="Tsang A."/>
            <person name="Grigoriev I.V."/>
            <person name="Stajich J.E."/>
            <person name="Spatafora J.W."/>
        </authorList>
    </citation>
    <scope>NUCLEOTIDE SEQUENCE</scope>
    <source>
        <strain evidence="2">RSA 2281</strain>
    </source>
</reference>
<comment type="caution">
    <text evidence="2">The sequence shown here is derived from an EMBL/GenBank/DDBJ whole genome shotgun (WGS) entry which is preliminary data.</text>
</comment>
<protein>
    <submittedName>
        <fullName evidence="2">Uncharacterized protein</fullName>
    </submittedName>
</protein>
<keyword evidence="1" id="KW-0472">Membrane</keyword>